<dbReference type="InterPro" id="IPR036249">
    <property type="entry name" value="Thioredoxin-like_sf"/>
</dbReference>
<comment type="caution">
    <text evidence="3">The sequence shown here is derived from an EMBL/GenBank/DDBJ whole genome shotgun (WGS) entry which is preliminary data.</text>
</comment>
<evidence type="ECO:0008006" key="5">
    <source>
        <dbReference type="Google" id="ProtNLM"/>
    </source>
</evidence>
<dbReference type="EMBL" id="BLJE01000003">
    <property type="protein sequence ID" value="GFE65892.1"/>
    <property type="molecule type" value="Genomic_DNA"/>
</dbReference>
<dbReference type="PANTHER" id="PTHR30041">
    <property type="entry name" value="ARSENATE REDUCTASE"/>
    <property type="match status" value="1"/>
</dbReference>
<dbReference type="Gene3D" id="3.40.30.10">
    <property type="entry name" value="Glutaredoxin"/>
    <property type="match status" value="1"/>
</dbReference>
<accession>A0A6N6JL27</accession>
<dbReference type="PROSITE" id="PS51353">
    <property type="entry name" value="ARSC"/>
    <property type="match status" value="1"/>
</dbReference>
<gene>
    <name evidence="3" type="ORF">KIN_29660</name>
</gene>
<sequence length="106" mass="11596">MELYGIKSCDSCRKALKSLERAGHTVTFIDVRAAPLSQDTLSKFHAAFGDALLNTQSTTWRGLNEAERGKDPLALLAAHPTLMKRPVIQADALYLGWGKDVQTALL</sequence>
<dbReference type="Pfam" id="PF03960">
    <property type="entry name" value="ArsC"/>
    <property type="match status" value="1"/>
</dbReference>
<keyword evidence="4" id="KW-1185">Reference proteome</keyword>
<evidence type="ECO:0000256" key="2">
    <source>
        <dbReference type="PROSITE-ProRule" id="PRU01282"/>
    </source>
</evidence>
<dbReference type="Proteomes" id="UP000436822">
    <property type="component" value="Unassembled WGS sequence"/>
</dbReference>
<dbReference type="InterPro" id="IPR006660">
    <property type="entry name" value="Arsenate_reductase-like"/>
</dbReference>
<protein>
    <recommendedName>
        <fullName evidence="5">Arsenate reductase</fullName>
    </recommendedName>
</protein>
<evidence type="ECO:0000313" key="3">
    <source>
        <dbReference type="EMBL" id="GFE65892.1"/>
    </source>
</evidence>
<proteinExistence type="inferred from homology"/>
<dbReference type="AlphaFoldDB" id="A0A6N6JL27"/>
<dbReference type="OrthoDB" id="9803749at2"/>
<dbReference type="RefSeq" id="WP_159808424.1">
    <property type="nucleotide sequence ID" value="NZ_BLJE01000003.1"/>
</dbReference>
<evidence type="ECO:0000256" key="1">
    <source>
        <dbReference type="ARBA" id="ARBA00007198"/>
    </source>
</evidence>
<dbReference type="PANTHER" id="PTHR30041:SF8">
    <property type="entry name" value="PROTEIN YFFB"/>
    <property type="match status" value="1"/>
</dbReference>
<dbReference type="SUPFAM" id="SSF52833">
    <property type="entry name" value="Thioredoxin-like"/>
    <property type="match status" value="1"/>
</dbReference>
<name>A0A6N6JL27_9RHOB</name>
<comment type="similarity">
    <text evidence="1 2">Belongs to the ArsC family.</text>
</comment>
<reference evidence="3 4" key="1">
    <citation type="submission" date="2019-12" db="EMBL/GenBank/DDBJ databases">
        <title>Litoreibacter badius sp. nov., a novel bacteriochlorophyll a-containing bacterium in the genus Litoreibacter.</title>
        <authorList>
            <person name="Kanamuro M."/>
            <person name="Takabe Y."/>
            <person name="Mori K."/>
            <person name="Takaichi S."/>
            <person name="Hanada S."/>
        </authorList>
    </citation>
    <scope>NUCLEOTIDE SEQUENCE [LARGE SCALE GENOMIC DNA]</scope>
    <source>
        <strain evidence="3 4">K6</strain>
    </source>
</reference>
<organism evidence="3 4">
    <name type="scientific">Litoreibacter roseus</name>
    <dbReference type="NCBI Taxonomy" id="2601869"/>
    <lineage>
        <taxon>Bacteria</taxon>
        <taxon>Pseudomonadati</taxon>
        <taxon>Pseudomonadota</taxon>
        <taxon>Alphaproteobacteria</taxon>
        <taxon>Rhodobacterales</taxon>
        <taxon>Roseobacteraceae</taxon>
        <taxon>Litoreibacter</taxon>
    </lineage>
</organism>
<evidence type="ECO:0000313" key="4">
    <source>
        <dbReference type="Proteomes" id="UP000436822"/>
    </source>
</evidence>